<dbReference type="InterPro" id="IPR008889">
    <property type="entry name" value="VQ"/>
</dbReference>
<name>A0AAP0DVE0_9MAGN</name>
<feature type="domain" description="VQ" evidence="1">
    <location>
        <begin position="13"/>
        <end position="39"/>
    </location>
</feature>
<protein>
    <recommendedName>
        <fullName evidence="1">VQ domain-containing protein</fullName>
    </recommendedName>
</protein>
<dbReference type="PANTHER" id="PTHR33624:SF2">
    <property type="entry name" value="SIGMA FACTOR BINDING PROTEIN 1, CHLOROPLASTIC"/>
    <property type="match status" value="1"/>
</dbReference>
<dbReference type="Pfam" id="PF05678">
    <property type="entry name" value="VQ"/>
    <property type="match status" value="1"/>
</dbReference>
<comment type="caution">
    <text evidence="2">The sequence shown here is derived from an EMBL/GenBank/DDBJ whole genome shotgun (WGS) entry which is preliminary data.</text>
</comment>
<dbReference type="PANTHER" id="PTHR33624">
    <property type="entry name" value="SIGMA FACTOR BINDING PROTEIN 1, CHLOROPLASTIC"/>
    <property type="match status" value="1"/>
</dbReference>
<keyword evidence="3" id="KW-1185">Reference proteome</keyword>
<dbReference type="EMBL" id="JBBNAF010000046">
    <property type="protein sequence ID" value="KAK9081769.1"/>
    <property type="molecule type" value="Genomic_DNA"/>
</dbReference>
<dbReference type="Proteomes" id="UP001420932">
    <property type="component" value="Unassembled WGS sequence"/>
</dbReference>
<reference evidence="2 3" key="1">
    <citation type="submission" date="2024-01" db="EMBL/GenBank/DDBJ databases">
        <title>Genome assemblies of Stephania.</title>
        <authorList>
            <person name="Yang L."/>
        </authorList>
    </citation>
    <scope>NUCLEOTIDE SEQUENCE [LARGE SCALE GENOMIC DNA]</scope>
    <source>
        <strain evidence="2">YNDBR</strain>
        <tissue evidence="2">Leaf</tissue>
    </source>
</reference>
<sequence>MMKKKQPVKVVYISNPMKVKTSVSEFRALVQELTGQDSDLADYKFSDDHYHDSTSTAAAAAGIATTTTTTTSTTTHDDDDDDGKVVGDEFVGEMMAVDNYDGYWQICQGFDNHDYNHYNYHHEEDQGLSSSHTMVENLNGFFQCSAVFPS</sequence>
<evidence type="ECO:0000259" key="1">
    <source>
        <dbReference type="Pfam" id="PF05678"/>
    </source>
</evidence>
<accession>A0AAP0DVE0</accession>
<dbReference type="InterPro" id="IPR039335">
    <property type="entry name" value="SIB1/2"/>
</dbReference>
<organism evidence="2 3">
    <name type="scientific">Stephania yunnanensis</name>
    <dbReference type="NCBI Taxonomy" id="152371"/>
    <lineage>
        <taxon>Eukaryota</taxon>
        <taxon>Viridiplantae</taxon>
        <taxon>Streptophyta</taxon>
        <taxon>Embryophyta</taxon>
        <taxon>Tracheophyta</taxon>
        <taxon>Spermatophyta</taxon>
        <taxon>Magnoliopsida</taxon>
        <taxon>Ranunculales</taxon>
        <taxon>Menispermaceae</taxon>
        <taxon>Menispermoideae</taxon>
        <taxon>Cissampelideae</taxon>
        <taxon>Stephania</taxon>
    </lineage>
</organism>
<evidence type="ECO:0000313" key="2">
    <source>
        <dbReference type="EMBL" id="KAK9081769.1"/>
    </source>
</evidence>
<evidence type="ECO:0000313" key="3">
    <source>
        <dbReference type="Proteomes" id="UP001420932"/>
    </source>
</evidence>
<gene>
    <name evidence="2" type="ORF">Syun_031215</name>
</gene>
<proteinExistence type="predicted"/>
<dbReference type="AlphaFoldDB" id="A0AAP0DVE0"/>